<keyword evidence="3" id="KW-1185">Reference proteome</keyword>
<feature type="compositionally biased region" description="Low complexity" evidence="1">
    <location>
        <begin position="102"/>
        <end position="113"/>
    </location>
</feature>
<proteinExistence type="predicted"/>
<sequence>MRQHAVAQASPPAVENASAKRRRLFPKRQKPRFARPPGDGRQGCLRYVPAGRCPTVRAGLSGMGVPPMCLEILRRGAPSTGGTPVPPDPCFPSFPKKSILATSPRARAASATRRSLRKQRRLRRGRPPTFRVTAPRPAHLPGGAATAIFP</sequence>
<evidence type="ECO:0000313" key="2">
    <source>
        <dbReference type="EMBL" id="OAM89128.1"/>
    </source>
</evidence>
<feature type="region of interest" description="Disordered" evidence="1">
    <location>
        <begin position="1"/>
        <end position="43"/>
    </location>
</feature>
<name>A0A178IHA2_9BACT</name>
<dbReference type="EMBL" id="LRRQ01000104">
    <property type="protein sequence ID" value="OAM89128.1"/>
    <property type="molecule type" value="Genomic_DNA"/>
</dbReference>
<dbReference type="Proteomes" id="UP000078486">
    <property type="component" value="Unassembled WGS sequence"/>
</dbReference>
<organism evidence="2 3">
    <name type="scientific">Termitidicoccus mucosus</name>
    <dbReference type="NCBI Taxonomy" id="1184151"/>
    <lineage>
        <taxon>Bacteria</taxon>
        <taxon>Pseudomonadati</taxon>
        <taxon>Verrucomicrobiota</taxon>
        <taxon>Opitutia</taxon>
        <taxon>Opitutales</taxon>
        <taxon>Opitutaceae</taxon>
        <taxon>Termitidicoccus</taxon>
    </lineage>
</organism>
<dbReference type="STRING" id="1184151.AW736_14800"/>
<dbReference type="AlphaFoldDB" id="A0A178IHA2"/>
<evidence type="ECO:0000256" key="1">
    <source>
        <dbReference type="SAM" id="MobiDB-lite"/>
    </source>
</evidence>
<gene>
    <name evidence="2" type="ORF">AW736_14800</name>
</gene>
<protein>
    <submittedName>
        <fullName evidence="2">Uncharacterized protein</fullName>
    </submittedName>
</protein>
<feature type="compositionally biased region" description="Basic residues" evidence="1">
    <location>
        <begin position="19"/>
        <end position="33"/>
    </location>
</feature>
<feature type="region of interest" description="Disordered" evidence="1">
    <location>
        <begin position="102"/>
        <end position="150"/>
    </location>
</feature>
<comment type="caution">
    <text evidence="2">The sequence shown here is derived from an EMBL/GenBank/DDBJ whole genome shotgun (WGS) entry which is preliminary data.</text>
</comment>
<feature type="compositionally biased region" description="Basic residues" evidence="1">
    <location>
        <begin position="114"/>
        <end position="126"/>
    </location>
</feature>
<reference evidence="2 3" key="1">
    <citation type="submission" date="2016-01" db="EMBL/GenBank/DDBJ databases">
        <title>High potential of lignocellulose degradation of a new Verrucomicrobia species.</title>
        <authorList>
            <person name="Wang Y."/>
            <person name="Shi Y."/>
            <person name="Qiu Z."/>
            <person name="Liu S."/>
            <person name="Yang H."/>
        </authorList>
    </citation>
    <scope>NUCLEOTIDE SEQUENCE [LARGE SCALE GENOMIC DNA]</scope>
    <source>
        <strain evidence="2 3">TSB47</strain>
    </source>
</reference>
<evidence type="ECO:0000313" key="3">
    <source>
        <dbReference type="Proteomes" id="UP000078486"/>
    </source>
</evidence>
<accession>A0A178IHA2</accession>